<dbReference type="Pfam" id="PF03235">
    <property type="entry name" value="GmrSD_N"/>
    <property type="match status" value="1"/>
</dbReference>
<reference evidence="3 4" key="1">
    <citation type="submission" date="2020-05" db="EMBL/GenBank/DDBJ databases">
        <title>Strain PA2F3 complete genome.</title>
        <authorList>
            <person name="Kim Y.-S."/>
            <person name="Kim S.-J."/>
            <person name="Jung H.-k."/>
            <person name="Kim S.-E."/>
            <person name="Kim K.-H."/>
        </authorList>
    </citation>
    <scope>NUCLEOTIDE SEQUENCE [LARGE SCALE GENOMIC DNA]</scope>
    <source>
        <strain evidence="3 4">PA2F3</strain>
    </source>
</reference>
<sequence>MINSAQQYPVHVLLNNEDKVQYRVPKYQREYSWQRPQWEDLFEDLVEADGSHFLGTIITLNQTKDASSKIVLELIDGQQRMTTLTILLAAVYSCLAEDSNPDDETTLNRLNLRHRLVRKNDQELRVIPQVQGHNLADYSTALNRAGLTDIKADVRPYYPSRRISKCYQYFRDAIESLAETEEVALAVAANRILESVLQAVMVKIEVASHADAFVLFESLNNRGMALTPVDLIKNHLLAESERRSVMSVDEAFDRWNAMLANLGDDYAMHERFLRHYYNAFRGELPLVENAPVATKARLIRIYERLLADDFTGVIERLVGASELYGRIACVRGADRSTSLDVALNRLMRAQGVPSYVLILWLMVHAEELRIDETHLNRVIGHLTSFFVRRNLSGLPATYTLPKLFMTVIESLNGLAADGVVGEIRRRLVEVSVSDETFREALRGPIYNVNSDVARFVLTALEEERMTSESQRDLWEWERGHFVWTIEHIFPQGANLPEGWVEMMGGSEAATAAQESDVHRLGNLTITRYNSTLSNRTFSEKRDREDQKGRAIGYRNGLWLNADLRDRDGWVLADIHERTERLAVEVLNLFS</sequence>
<evidence type="ECO:0000313" key="3">
    <source>
        <dbReference type="EMBL" id="QKJ18581.1"/>
    </source>
</evidence>
<proteinExistence type="predicted"/>
<gene>
    <name evidence="3" type="ORF">HQM25_03730</name>
</gene>
<dbReference type="InterPro" id="IPR011089">
    <property type="entry name" value="GmrSD_C"/>
</dbReference>
<dbReference type="PANTHER" id="PTHR35149">
    <property type="entry name" value="SLL5132 PROTEIN"/>
    <property type="match status" value="1"/>
</dbReference>
<dbReference type="AlphaFoldDB" id="A0A7D4TFF6"/>
<dbReference type="Pfam" id="PF07510">
    <property type="entry name" value="GmrSD_C"/>
    <property type="match status" value="1"/>
</dbReference>
<feature type="domain" description="GmrSD restriction endonucleases C-terminal" evidence="2">
    <location>
        <begin position="433"/>
        <end position="582"/>
    </location>
</feature>
<evidence type="ECO:0000259" key="2">
    <source>
        <dbReference type="Pfam" id="PF07510"/>
    </source>
</evidence>
<dbReference type="InterPro" id="IPR004919">
    <property type="entry name" value="GmrSD_N"/>
</dbReference>
<protein>
    <submittedName>
        <fullName evidence="3">DUF262 domain-containing protein</fullName>
    </submittedName>
</protein>
<evidence type="ECO:0000313" key="4">
    <source>
        <dbReference type="Proteomes" id="UP000502498"/>
    </source>
</evidence>
<dbReference type="RefSeq" id="WP_172989022.1">
    <property type="nucleotide sequence ID" value="NZ_CP054038.1"/>
</dbReference>
<accession>A0A7D4TFF6</accession>
<evidence type="ECO:0000259" key="1">
    <source>
        <dbReference type="Pfam" id="PF03235"/>
    </source>
</evidence>
<organism evidence="3 4">
    <name type="scientific">Microbacterium hominis</name>
    <dbReference type="NCBI Taxonomy" id="162426"/>
    <lineage>
        <taxon>Bacteria</taxon>
        <taxon>Bacillati</taxon>
        <taxon>Actinomycetota</taxon>
        <taxon>Actinomycetes</taxon>
        <taxon>Micrococcales</taxon>
        <taxon>Microbacteriaceae</taxon>
        <taxon>Microbacterium</taxon>
    </lineage>
</organism>
<dbReference type="PANTHER" id="PTHR35149:SF1">
    <property type="entry name" value="DUF5655 DOMAIN-CONTAINING PROTEIN"/>
    <property type="match status" value="1"/>
</dbReference>
<feature type="domain" description="GmrSD restriction endonucleases N-terminal" evidence="1">
    <location>
        <begin position="12"/>
        <end position="237"/>
    </location>
</feature>
<dbReference type="EMBL" id="CP054038">
    <property type="protein sequence ID" value="QKJ18581.1"/>
    <property type="molecule type" value="Genomic_DNA"/>
</dbReference>
<dbReference type="Proteomes" id="UP000502498">
    <property type="component" value="Chromosome"/>
</dbReference>
<name>A0A7D4TFF6_9MICO</name>